<feature type="compositionally biased region" description="Pro residues" evidence="1">
    <location>
        <begin position="158"/>
        <end position="172"/>
    </location>
</feature>
<proteinExistence type="predicted"/>
<dbReference type="InParanoid" id="A0A7M7GKJ0"/>
<feature type="compositionally biased region" description="Low complexity" evidence="1">
    <location>
        <begin position="146"/>
        <end position="157"/>
    </location>
</feature>
<evidence type="ECO:0000313" key="3">
    <source>
        <dbReference type="EnsemblMetazoa" id="XP_003424245"/>
    </source>
</evidence>
<evidence type="ECO:0000313" key="4">
    <source>
        <dbReference type="Proteomes" id="UP000002358"/>
    </source>
</evidence>
<evidence type="ECO:0000256" key="1">
    <source>
        <dbReference type="SAM" id="MobiDB-lite"/>
    </source>
</evidence>
<feature type="compositionally biased region" description="Low complexity" evidence="1">
    <location>
        <begin position="173"/>
        <end position="191"/>
    </location>
</feature>
<reference evidence="3" key="1">
    <citation type="submission" date="2021-01" db="UniProtKB">
        <authorList>
            <consortium name="EnsemblMetazoa"/>
        </authorList>
    </citation>
    <scope>IDENTIFICATION</scope>
</reference>
<accession>A0A7M7GKJ0</accession>
<feature type="signal peptide" evidence="2">
    <location>
        <begin position="1"/>
        <end position="17"/>
    </location>
</feature>
<feature type="compositionally biased region" description="Basic residues" evidence="1">
    <location>
        <begin position="74"/>
        <end position="85"/>
    </location>
</feature>
<dbReference type="Proteomes" id="UP000002358">
    <property type="component" value="Chromosome 3"/>
</dbReference>
<gene>
    <name evidence="3" type="primary">100679834</name>
</gene>
<dbReference type="AlphaFoldDB" id="A0A7M7GKJ0"/>
<keyword evidence="2" id="KW-0732">Signal</keyword>
<feature type="compositionally biased region" description="Low complexity" evidence="1">
    <location>
        <begin position="208"/>
        <end position="223"/>
    </location>
</feature>
<dbReference type="KEGG" id="nvi:100679834"/>
<feature type="region of interest" description="Disordered" evidence="1">
    <location>
        <begin position="146"/>
        <end position="304"/>
    </location>
</feature>
<sequence length="304" mass="34771">MTAKKLLLLLLAAGVSADYWTDRGYTYEVYEFDLPATPQNGYQQQQQQYYYPQQQQHYYPHQQQQNYYPQQQPHHNHYQQQKKKQQQQQQQYYPQVQVTQQTNPSVSVSEAEWVCTNTKTQDTMIIASEDGPVPNRVNGQQQWHQVYPQQPGNNQPNYPQPQQPVYPQPQQPAYPQTQAPPVTNAPTTTTEDTNRPIWGSGGNDNRYPQTQAPVTVKPTTTTTEDTNRPIWGDNNKQPNFPEVKPSFPTSTTQKPVDPLWPEGGNGNKPGFTVIEPTRKPKPHKTTKAPIDDDDDDGPLDIVMG</sequence>
<organism evidence="3 4">
    <name type="scientific">Nasonia vitripennis</name>
    <name type="common">Parasitic wasp</name>
    <dbReference type="NCBI Taxonomy" id="7425"/>
    <lineage>
        <taxon>Eukaryota</taxon>
        <taxon>Metazoa</taxon>
        <taxon>Ecdysozoa</taxon>
        <taxon>Arthropoda</taxon>
        <taxon>Hexapoda</taxon>
        <taxon>Insecta</taxon>
        <taxon>Pterygota</taxon>
        <taxon>Neoptera</taxon>
        <taxon>Endopterygota</taxon>
        <taxon>Hymenoptera</taxon>
        <taxon>Apocrita</taxon>
        <taxon>Proctotrupomorpha</taxon>
        <taxon>Chalcidoidea</taxon>
        <taxon>Pteromalidae</taxon>
        <taxon>Pteromalinae</taxon>
        <taxon>Nasonia</taxon>
    </lineage>
</organism>
<feature type="region of interest" description="Disordered" evidence="1">
    <location>
        <begin position="67"/>
        <end position="94"/>
    </location>
</feature>
<feature type="chain" id="PRO_5029847405" evidence="2">
    <location>
        <begin position="18"/>
        <end position="304"/>
    </location>
</feature>
<keyword evidence="4" id="KW-1185">Reference proteome</keyword>
<protein>
    <submittedName>
        <fullName evidence="3">Uncharacterized protein</fullName>
    </submittedName>
</protein>
<evidence type="ECO:0000256" key="2">
    <source>
        <dbReference type="SAM" id="SignalP"/>
    </source>
</evidence>
<dbReference type="EnsemblMetazoa" id="XM_003424197">
    <property type="protein sequence ID" value="XP_003424245"/>
    <property type="gene ID" value="LOC100679834"/>
</dbReference>
<name>A0A7M7GKJ0_NASVI</name>